<organism evidence="1 2">
    <name type="scientific">Aldrovandia affinis</name>
    <dbReference type="NCBI Taxonomy" id="143900"/>
    <lineage>
        <taxon>Eukaryota</taxon>
        <taxon>Metazoa</taxon>
        <taxon>Chordata</taxon>
        <taxon>Craniata</taxon>
        <taxon>Vertebrata</taxon>
        <taxon>Euteleostomi</taxon>
        <taxon>Actinopterygii</taxon>
        <taxon>Neopterygii</taxon>
        <taxon>Teleostei</taxon>
        <taxon>Notacanthiformes</taxon>
        <taxon>Halosauridae</taxon>
        <taxon>Aldrovandia</taxon>
    </lineage>
</organism>
<name>A0AAD7S2Y6_9TELE</name>
<sequence length="100" mass="10654">MGEALAHHDRKMDTVFARHARSCGEMHMTVAVVSETEQRVPACSLVAGSRQPVSCAEVAVQHVGIGGGGQLSRGTKKTSVSGYFPSGSRPGNWALRLHRI</sequence>
<dbReference type="EMBL" id="JAINUG010000133">
    <property type="protein sequence ID" value="KAJ8393771.1"/>
    <property type="molecule type" value="Genomic_DNA"/>
</dbReference>
<dbReference type="AlphaFoldDB" id="A0AAD7S2Y6"/>
<gene>
    <name evidence="1" type="ORF">AAFF_G00056860</name>
</gene>
<evidence type="ECO:0000313" key="1">
    <source>
        <dbReference type="EMBL" id="KAJ8393771.1"/>
    </source>
</evidence>
<dbReference type="Proteomes" id="UP001221898">
    <property type="component" value="Unassembled WGS sequence"/>
</dbReference>
<keyword evidence="2" id="KW-1185">Reference proteome</keyword>
<accession>A0AAD7S2Y6</accession>
<protein>
    <submittedName>
        <fullName evidence="1">Uncharacterized protein</fullName>
    </submittedName>
</protein>
<reference evidence="1" key="1">
    <citation type="journal article" date="2023" name="Science">
        <title>Genome structures resolve the early diversification of teleost fishes.</title>
        <authorList>
            <person name="Parey E."/>
            <person name="Louis A."/>
            <person name="Montfort J."/>
            <person name="Bouchez O."/>
            <person name="Roques C."/>
            <person name="Iampietro C."/>
            <person name="Lluch J."/>
            <person name="Castinel A."/>
            <person name="Donnadieu C."/>
            <person name="Desvignes T."/>
            <person name="Floi Bucao C."/>
            <person name="Jouanno E."/>
            <person name="Wen M."/>
            <person name="Mejri S."/>
            <person name="Dirks R."/>
            <person name="Jansen H."/>
            <person name="Henkel C."/>
            <person name="Chen W.J."/>
            <person name="Zahm M."/>
            <person name="Cabau C."/>
            <person name="Klopp C."/>
            <person name="Thompson A.W."/>
            <person name="Robinson-Rechavi M."/>
            <person name="Braasch I."/>
            <person name="Lecointre G."/>
            <person name="Bobe J."/>
            <person name="Postlethwait J.H."/>
            <person name="Berthelot C."/>
            <person name="Roest Crollius H."/>
            <person name="Guiguen Y."/>
        </authorList>
    </citation>
    <scope>NUCLEOTIDE SEQUENCE</scope>
    <source>
        <strain evidence="1">NC1722</strain>
    </source>
</reference>
<comment type="caution">
    <text evidence="1">The sequence shown here is derived from an EMBL/GenBank/DDBJ whole genome shotgun (WGS) entry which is preliminary data.</text>
</comment>
<proteinExistence type="predicted"/>
<evidence type="ECO:0000313" key="2">
    <source>
        <dbReference type="Proteomes" id="UP001221898"/>
    </source>
</evidence>